<gene>
    <name evidence="1" type="primary">35</name>
    <name evidence="1" type="ORF">SEA_HUCKLEBERRY_35</name>
</gene>
<evidence type="ECO:0000313" key="1">
    <source>
        <dbReference type="EMBL" id="AZS08176.1"/>
    </source>
</evidence>
<evidence type="ECO:0000313" key="2">
    <source>
        <dbReference type="Proteomes" id="UP000288614"/>
    </source>
</evidence>
<name>A0A3S9UD39_9CAUD</name>
<dbReference type="Proteomes" id="UP000288614">
    <property type="component" value="Genome"/>
</dbReference>
<proteinExistence type="predicted"/>
<accession>A0A3S9UD39</accession>
<sequence>MTTTVDVQYRENGHHSRSYAFKTQLALQPEDLVLVKDRSGIHLAVVTAFPSENPSKASAWAFQRVDMEAIERAERRDKVLDQIKAKVAERQTLDLAYQLAEQDPEMMKLIEELNK</sequence>
<reference evidence="1 2" key="1">
    <citation type="submission" date="2018-12" db="EMBL/GenBank/DDBJ databases">
        <authorList>
            <person name="Aull H.G."/>
            <person name="Zack K."/>
            <person name="Garlena R.A."/>
            <person name="Russell D.A."/>
            <person name="Pope W.H."/>
            <person name="Jacobs-Sera D."/>
            <person name="Hatfull G.F."/>
        </authorList>
    </citation>
    <scope>NUCLEOTIDE SEQUENCE [LARGE SCALE GENOMIC DNA]</scope>
</reference>
<dbReference type="EMBL" id="MK279856">
    <property type="protein sequence ID" value="AZS08176.1"/>
    <property type="molecule type" value="Genomic_DNA"/>
</dbReference>
<protein>
    <submittedName>
        <fullName evidence="1">Uncharacterized protein</fullName>
    </submittedName>
</protein>
<organism evidence="1 2">
    <name type="scientific">Arthrobacter phage Huckleberry</name>
    <dbReference type="NCBI Taxonomy" id="2499005"/>
    <lineage>
        <taxon>Viruses</taxon>
        <taxon>Duplodnaviria</taxon>
        <taxon>Heunggongvirae</taxon>
        <taxon>Uroviricota</taxon>
        <taxon>Caudoviricetes</taxon>
        <taxon>Korravirus</taxon>
        <taxon>Korravirus bennie</taxon>
    </lineage>
</organism>